<keyword evidence="3" id="KW-1003">Cell membrane</keyword>
<evidence type="ECO:0000256" key="21">
    <source>
        <dbReference type="RuleBase" id="RU000304"/>
    </source>
</evidence>
<dbReference type="InterPro" id="IPR000719">
    <property type="entry name" value="Prot_kinase_dom"/>
</dbReference>
<dbReference type="GO" id="GO:0005886">
    <property type="term" value="C:plasma membrane"/>
    <property type="evidence" value="ECO:0007669"/>
    <property type="project" value="UniProtKB-SubCell"/>
</dbReference>
<evidence type="ECO:0000256" key="18">
    <source>
        <dbReference type="ARBA" id="ARBA00047899"/>
    </source>
</evidence>
<dbReference type="EC" id="2.7.11.1" evidence="2"/>
<dbReference type="PROSITE" id="PS00107">
    <property type="entry name" value="PROTEIN_KINASE_ATP"/>
    <property type="match status" value="1"/>
</dbReference>
<evidence type="ECO:0000256" key="11">
    <source>
        <dbReference type="ARBA" id="ARBA00022777"/>
    </source>
</evidence>
<evidence type="ECO:0000256" key="12">
    <source>
        <dbReference type="ARBA" id="ARBA00022840"/>
    </source>
</evidence>
<dbReference type="InterPro" id="IPR011009">
    <property type="entry name" value="Kinase-like_dom_sf"/>
</dbReference>
<keyword evidence="6 24" id="KW-0808">Transferase</keyword>
<dbReference type="InParanoid" id="B9STF9"/>
<evidence type="ECO:0000256" key="17">
    <source>
        <dbReference type="ARBA" id="ARBA00023180"/>
    </source>
</evidence>
<dbReference type="SUPFAM" id="SSF56112">
    <property type="entry name" value="Protein kinase-like (PK-like)"/>
    <property type="match status" value="1"/>
</dbReference>
<evidence type="ECO:0000256" key="9">
    <source>
        <dbReference type="ARBA" id="ARBA00022734"/>
    </source>
</evidence>
<proteinExistence type="inferred from homology"/>
<dbReference type="PROSITE" id="PS00108">
    <property type="entry name" value="PROTEIN_KINASE_ST"/>
    <property type="match status" value="1"/>
</dbReference>
<dbReference type="FunFam" id="3.30.200.20:FF:000370">
    <property type="entry name" value="Receptor-like protein kinase 4"/>
    <property type="match status" value="1"/>
</dbReference>
<dbReference type="InterPro" id="IPR017441">
    <property type="entry name" value="Protein_kinase_ATP_BS"/>
</dbReference>
<comment type="catalytic activity">
    <reaction evidence="19">
        <text>L-seryl-[protein] + ATP = O-phospho-L-seryl-[protein] + ADP + H(+)</text>
        <dbReference type="Rhea" id="RHEA:17989"/>
        <dbReference type="Rhea" id="RHEA-COMP:9863"/>
        <dbReference type="Rhea" id="RHEA-COMP:11604"/>
        <dbReference type="ChEBI" id="CHEBI:15378"/>
        <dbReference type="ChEBI" id="CHEBI:29999"/>
        <dbReference type="ChEBI" id="CHEBI:30616"/>
        <dbReference type="ChEBI" id="CHEBI:83421"/>
        <dbReference type="ChEBI" id="CHEBI:456216"/>
        <dbReference type="EC" id="2.7.11.1"/>
    </reaction>
</comment>
<dbReference type="GO" id="GO:0030246">
    <property type="term" value="F:carbohydrate binding"/>
    <property type="evidence" value="ECO:0007669"/>
    <property type="project" value="UniProtKB-KW"/>
</dbReference>
<sequence length="367" mass="41041">MNIRLASPDFSKSYKNKGKLIGYVAGSGMALVVLVIVLFVIFRRNKANKISNAEGLLVVFSYKDLQNATKNFSEKLGKGSFGSVFKGKLHDSSVVAIKKLESISQGDKQFRMEISTTGTIQHTNLVRLRGFCSEGTKKLLVYDYMPNGSLDSFLFQGNKLIVLDWKTRCNIALGTAKGLAYLHEKCKDCIIHCDIKPENILLDGEFCPKVTDFGLAKLFTRDFSRALTTMRGTIGYLAPEWISGEAITAKADVYSYGMMLFELVSGRRNTEKSYDTKTEYFPLRVANLINKDGDVLSLLDPRLEGNSIVEELTRVCKVACWCIQENEIQRPSMSRVVYFLEGVLDMDLPPIPRLLQDLSWNSGVVSS</sequence>
<evidence type="ECO:0000256" key="7">
    <source>
        <dbReference type="ARBA" id="ARBA00022692"/>
    </source>
</evidence>
<evidence type="ECO:0000256" key="4">
    <source>
        <dbReference type="ARBA" id="ARBA00022527"/>
    </source>
</evidence>
<gene>
    <name evidence="24" type="ORF">RCOM_1319630</name>
</gene>
<keyword evidence="17" id="KW-0325">Glycoprotein</keyword>
<keyword evidence="5" id="KW-0597">Phosphoprotein</keyword>
<evidence type="ECO:0000256" key="10">
    <source>
        <dbReference type="ARBA" id="ARBA00022741"/>
    </source>
</evidence>
<protein>
    <recommendedName>
        <fullName evidence="2">non-specific serine/threonine protein kinase</fullName>
        <ecNumber evidence="2">2.7.11.1</ecNumber>
    </recommendedName>
</protein>
<keyword evidence="11 24" id="KW-0418">Kinase</keyword>
<evidence type="ECO:0000313" key="24">
    <source>
        <dbReference type="EMBL" id="EEF33110.1"/>
    </source>
</evidence>
<reference evidence="25" key="1">
    <citation type="journal article" date="2010" name="Nat. Biotechnol.">
        <title>Draft genome sequence of the oilseed species Ricinus communis.</title>
        <authorList>
            <person name="Chan A.P."/>
            <person name="Crabtree J."/>
            <person name="Zhao Q."/>
            <person name="Lorenzi H."/>
            <person name="Orvis J."/>
            <person name="Puiu D."/>
            <person name="Melake-Berhan A."/>
            <person name="Jones K.M."/>
            <person name="Redman J."/>
            <person name="Chen G."/>
            <person name="Cahoon E.B."/>
            <person name="Gedil M."/>
            <person name="Stanke M."/>
            <person name="Haas B.J."/>
            <person name="Wortman J.R."/>
            <person name="Fraser-Liggett C.M."/>
            <person name="Ravel J."/>
            <person name="Rabinowicz P.D."/>
        </authorList>
    </citation>
    <scope>NUCLEOTIDE SEQUENCE [LARGE SCALE GENOMIC DNA]</scope>
    <source>
        <strain evidence="25">cv. Hale</strain>
    </source>
</reference>
<dbReference type="PANTHER" id="PTHR47974">
    <property type="entry name" value="OS07G0415500 PROTEIN"/>
    <property type="match status" value="1"/>
</dbReference>
<dbReference type="GO" id="GO:0106310">
    <property type="term" value="F:protein serine kinase activity"/>
    <property type="evidence" value="ECO:0007669"/>
    <property type="project" value="RHEA"/>
</dbReference>
<keyword evidence="15" id="KW-1015">Disulfide bond</keyword>
<dbReference type="Gene3D" id="3.30.200.20">
    <property type="entry name" value="Phosphorylase Kinase, domain 1"/>
    <property type="match status" value="1"/>
</dbReference>
<evidence type="ECO:0000256" key="22">
    <source>
        <dbReference type="SAM" id="Phobius"/>
    </source>
</evidence>
<feature type="binding site" evidence="20">
    <location>
        <position position="99"/>
    </location>
    <ligand>
        <name>ATP</name>
        <dbReference type="ChEBI" id="CHEBI:30616"/>
    </ligand>
</feature>
<evidence type="ECO:0000256" key="14">
    <source>
        <dbReference type="ARBA" id="ARBA00023136"/>
    </source>
</evidence>
<dbReference type="PROSITE" id="PS50011">
    <property type="entry name" value="PROTEIN_KINASE_DOM"/>
    <property type="match status" value="1"/>
</dbReference>
<evidence type="ECO:0000256" key="2">
    <source>
        <dbReference type="ARBA" id="ARBA00012513"/>
    </source>
</evidence>
<organism evidence="24 25">
    <name type="scientific">Ricinus communis</name>
    <name type="common">Castor bean</name>
    <dbReference type="NCBI Taxonomy" id="3988"/>
    <lineage>
        <taxon>Eukaryota</taxon>
        <taxon>Viridiplantae</taxon>
        <taxon>Streptophyta</taxon>
        <taxon>Embryophyta</taxon>
        <taxon>Tracheophyta</taxon>
        <taxon>Spermatophyta</taxon>
        <taxon>Magnoliopsida</taxon>
        <taxon>eudicotyledons</taxon>
        <taxon>Gunneridae</taxon>
        <taxon>Pentapetalae</taxon>
        <taxon>rosids</taxon>
        <taxon>fabids</taxon>
        <taxon>Malpighiales</taxon>
        <taxon>Euphorbiaceae</taxon>
        <taxon>Acalyphoideae</taxon>
        <taxon>Acalypheae</taxon>
        <taxon>Ricinus</taxon>
    </lineage>
</organism>
<evidence type="ECO:0000256" key="20">
    <source>
        <dbReference type="PROSITE-ProRule" id="PRU10141"/>
    </source>
</evidence>
<dbReference type="Proteomes" id="UP000008311">
    <property type="component" value="Unassembled WGS sequence"/>
</dbReference>
<evidence type="ECO:0000256" key="6">
    <source>
        <dbReference type="ARBA" id="ARBA00022679"/>
    </source>
</evidence>
<keyword evidence="12 20" id="KW-0067">ATP-binding</keyword>
<dbReference type="AlphaFoldDB" id="B9STF9"/>
<keyword evidence="4 21" id="KW-0723">Serine/threonine-protein kinase</keyword>
<evidence type="ECO:0000256" key="19">
    <source>
        <dbReference type="ARBA" id="ARBA00048679"/>
    </source>
</evidence>
<accession>B9STF9</accession>
<comment type="subcellular location">
    <subcellularLocation>
        <location evidence="1">Cell membrane</location>
        <topology evidence="1">Single-pass type I membrane protein</topology>
    </subcellularLocation>
</comment>
<keyword evidence="14 22" id="KW-0472">Membrane</keyword>
<comment type="similarity">
    <text evidence="21">Belongs to the protein kinase superfamily.</text>
</comment>
<keyword evidence="13 22" id="KW-1133">Transmembrane helix</keyword>
<keyword evidence="25" id="KW-1185">Reference proteome</keyword>
<evidence type="ECO:0000256" key="13">
    <source>
        <dbReference type="ARBA" id="ARBA00022989"/>
    </source>
</evidence>
<dbReference type="Gene3D" id="1.10.510.10">
    <property type="entry name" value="Transferase(Phosphotransferase) domain 1"/>
    <property type="match status" value="1"/>
</dbReference>
<dbReference type="GO" id="GO:0005524">
    <property type="term" value="F:ATP binding"/>
    <property type="evidence" value="ECO:0007669"/>
    <property type="project" value="UniProtKB-UniRule"/>
</dbReference>
<comment type="catalytic activity">
    <reaction evidence="18">
        <text>L-threonyl-[protein] + ATP = O-phospho-L-threonyl-[protein] + ADP + H(+)</text>
        <dbReference type="Rhea" id="RHEA:46608"/>
        <dbReference type="Rhea" id="RHEA-COMP:11060"/>
        <dbReference type="Rhea" id="RHEA-COMP:11605"/>
        <dbReference type="ChEBI" id="CHEBI:15378"/>
        <dbReference type="ChEBI" id="CHEBI:30013"/>
        <dbReference type="ChEBI" id="CHEBI:30616"/>
        <dbReference type="ChEBI" id="CHEBI:61977"/>
        <dbReference type="ChEBI" id="CHEBI:456216"/>
        <dbReference type="EC" id="2.7.11.1"/>
    </reaction>
</comment>
<evidence type="ECO:0000256" key="15">
    <source>
        <dbReference type="ARBA" id="ARBA00023157"/>
    </source>
</evidence>
<dbReference type="SMART" id="SM00220">
    <property type="entry name" value="S_TKc"/>
    <property type="match status" value="1"/>
</dbReference>
<feature type="domain" description="Protein kinase" evidence="23">
    <location>
        <begin position="70"/>
        <end position="344"/>
    </location>
</feature>
<dbReference type="eggNOG" id="ENOG502QUMK">
    <property type="taxonomic scope" value="Eukaryota"/>
</dbReference>
<dbReference type="STRING" id="3988.B9STF9"/>
<evidence type="ECO:0000256" key="3">
    <source>
        <dbReference type="ARBA" id="ARBA00022475"/>
    </source>
</evidence>
<keyword evidence="10 20" id="KW-0547">Nucleotide-binding</keyword>
<evidence type="ECO:0000256" key="1">
    <source>
        <dbReference type="ARBA" id="ARBA00004251"/>
    </source>
</evidence>
<dbReference type="EMBL" id="EQ974129">
    <property type="protein sequence ID" value="EEF33110.1"/>
    <property type="molecule type" value="Genomic_DNA"/>
</dbReference>
<keyword evidence="7 22" id="KW-0812">Transmembrane</keyword>
<evidence type="ECO:0000313" key="25">
    <source>
        <dbReference type="Proteomes" id="UP000008311"/>
    </source>
</evidence>
<dbReference type="GO" id="GO:0004674">
    <property type="term" value="F:protein serine/threonine kinase activity"/>
    <property type="evidence" value="ECO:0007669"/>
    <property type="project" value="UniProtKB-KW"/>
</dbReference>
<evidence type="ECO:0000256" key="16">
    <source>
        <dbReference type="ARBA" id="ARBA00023170"/>
    </source>
</evidence>
<keyword evidence="8" id="KW-0732">Signal</keyword>
<keyword evidence="16" id="KW-0675">Receptor</keyword>
<keyword evidence="9" id="KW-0430">Lectin</keyword>
<dbReference type="Pfam" id="PF00069">
    <property type="entry name" value="Pkinase"/>
    <property type="match status" value="1"/>
</dbReference>
<feature type="transmembrane region" description="Helical" evidence="22">
    <location>
        <begin position="20"/>
        <end position="42"/>
    </location>
</feature>
<dbReference type="InterPro" id="IPR008271">
    <property type="entry name" value="Ser/Thr_kinase_AS"/>
</dbReference>
<dbReference type="CDD" id="cd14066">
    <property type="entry name" value="STKc_IRAK"/>
    <property type="match status" value="1"/>
</dbReference>
<name>B9STF9_RICCO</name>
<evidence type="ECO:0000256" key="8">
    <source>
        <dbReference type="ARBA" id="ARBA00022729"/>
    </source>
</evidence>
<dbReference type="PANTHER" id="PTHR47974:SF19">
    <property type="entry name" value="RECEPTOR-LIKE SERINE_THREONINE-PROTEIN KINASE"/>
    <property type="match status" value="1"/>
</dbReference>
<dbReference type="FunFam" id="1.10.510.10:FF:000227">
    <property type="entry name" value="Serine/threonine-protein kinase"/>
    <property type="match status" value="1"/>
</dbReference>
<evidence type="ECO:0000256" key="5">
    <source>
        <dbReference type="ARBA" id="ARBA00022553"/>
    </source>
</evidence>
<evidence type="ECO:0000259" key="23">
    <source>
        <dbReference type="PROSITE" id="PS50011"/>
    </source>
</evidence>